<dbReference type="RefSeq" id="WP_377506319.1">
    <property type="nucleotide sequence ID" value="NZ_JBHULU010000013.1"/>
</dbReference>
<reference evidence="3" key="1">
    <citation type="journal article" date="2019" name="Int. J. Syst. Evol. Microbiol.">
        <title>The Global Catalogue of Microorganisms (GCM) 10K type strain sequencing project: providing services to taxonomists for standard genome sequencing and annotation.</title>
        <authorList>
            <consortium name="The Broad Institute Genomics Platform"/>
            <consortium name="The Broad Institute Genome Sequencing Center for Infectious Disease"/>
            <person name="Wu L."/>
            <person name="Ma J."/>
        </authorList>
    </citation>
    <scope>NUCLEOTIDE SEQUENCE [LARGE SCALE GENOMIC DNA]</scope>
    <source>
        <strain evidence="3">KCTC 42498</strain>
    </source>
</reference>
<comment type="caution">
    <text evidence="2">The sequence shown here is derived from an EMBL/GenBank/DDBJ whole genome shotgun (WGS) entry which is preliminary data.</text>
</comment>
<dbReference type="EMBL" id="JBHULU010000013">
    <property type="protein sequence ID" value="MFD2514205.1"/>
    <property type="molecule type" value="Genomic_DNA"/>
</dbReference>
<gene>
    <name evidence="2" type="ORF">ACFSRY_10030</name>
</gene>
<accession>A0ABW5IQB1</accession>
<organism evidence="2 3">
    <name type="scientific">Pontibacter locisalis</name>
    <dbReference type="NCBI Taxonomy" id="1719035"/>
    <lineage>
        <taxon>Bacteria</taxon>
        <taxon>Pseudomonadati</taxon>
        <taxon>Bacteroidota</taxon>
        <taxon>Cytophagia</taxon>
        <taxon>Cytophagales</taxon>
        <taxon>Hymenobacteraceae</taxon>
        <taxon>Pontibacter</taxon>
    </lineage>
</organism>
<protein>
    <submittedName>
        <fullName evidence="2">Uncharacterized protein</fullName>
    </submittedName>
</protein>
<evidence type="ECO:0000256" key="1">
    <source>
        <dbReference type="SAM" id="Coils"/>
    </source>
</evidence>
<sequence>MIQTTESFQPLLWWVITQTGDTLPKSSFNPVKDGEIKYLILHARERYKDKHFYKFYWLEKFIVHDANLVVCDLIENGITGKIGYYDKIKGSLSCYITDKNGVSKTVNFYGDNLALAKCIRYMQELSNVPTWDAYELQLKVQEIQRLKKELAALKEENKRLNEQNATIS</sequence>
<proteinExistence type="predicted"/>
<keyword evidence="1" id="KW-0175">Coiled coil</keyword>
<evidence type="ECO:0000313" key="2">
    <source>
        <dbReference type="EMBL" id="MFD2514205.1"/>
    </source>
</evidence>
<evidence type="ECO:0000313" key="3">
    <source>
        <dbReference type="Proteomes" id="UP001597544"/>
    </source>
</evidence>
<name>A0ABW5IQB1_9BACT</name>
<keyword evidence="3" id="KW-1185">Reference proteome</keyword>
<dbReference type="Proteomes" id="UP001597544">
    <property type="component" value="Unassembled WGS sequence"/>
</dbReference>
<feature type="coiled-coil region" evidence="1">
    <location>
        <begin position="136"/>
        <end position="166"/>
    </location>
</feature>